<keyword evidence="6" id="KW-0464">Manganese</keyword>
<dbReference type="PROSITE" id="PS00909">
    <property type="entry name" value="MR_MLE_2"/>
    <property type="match status" value="1"/>
</dbReference>
<dbReference type="PROSITE" id="PS00908">
    <property type="entry name" value="MR_MLE_1"/>
    <property type="match status" value="1"/>
</dbReference>
<dbReference type="Proteomes" id="UP000644147">
    <property type="component" value="Unassembled WGS sequence"/>
</dbReference>
<evidence type="ECO:0000256" key="4">
    <source>
        <dbReference type="ARBA" id="ARBA00022723"/>
    </source>
</evidence>
<dbReference type="EMBL" id="JAEHFX010000003">
    <property type="protein sequence ID" value="MBK0402802.1"/>
    <property type="molecule type" value="Genomic_DNA"/>
</dbReference>
<evidence type="ECO:0000256" key="7">
    <source>
        <dbReference type="ARBA" id="ARBA00023235"/>
    </source>
</evidence>
<dbReference type="PANTHER" id="PTHR48073">
    <property type="entry name" value="O-SUCCINYLBENZOATE SYNTHASE-RELATED"/>
    <property type="match status" value="1"/>
</dbReference>
<comment type="pathway">
    <text evidence="2">Aromatic compound metabolism.</text>
</comment>
<evidence type="ECO:0000313" key="10">
    <source>
        <dbReference type="Proteomes" id="UP000644147"/>
    </source>
</evidence>
<dbReference type="InterPro" id="IPR029065">
    <property type="entry name" value="Enolase_C-like"/>
</dbReference>
<evidence type="ECO:0000259" key="8">
    <source>
        <dbReference type="SMART" id="SM00922"/>
    </source>
</evidence>
<evidence type="ECO:0000256" key="3">
    <source>
        <dbReference type="ARBA" id="ARBA00008031"/>
    </source>
</evidence>
<keyword evidence="5" id="KW-0058">Aromatic hydrocarbons catabolism</keyword>
<dbReference type="SMART" id="SM00922">
    <property type="entry name" value="MR_MLE"/>
    <property type="match status" value="1"/>
</dbReference>
<dbReference type="Pfam" id="PF02746">
    <property type="entry name" value="MR_MLE_N"/>
    <property type="match status" value="1"/>
</dbReference>
<dbReference type="NCBIfam" id="TIGR02534">
    <property type="entry name" value="mucon_cyclo"/>
    <property type="match status" value="1"/>
</dbReference>
<dbReference type="PANTHER" id="PTHR48073:SF2">
    <property type="entry name" value="O-SUCCINYLBENZOATE SYNTHASE"/>
    <property type="match status" value="1"/>
</dbReference>
<dbReference type="InterPro" id="IPR036849">
    <property type="entry name" value="Enolase-like_C_sf"/>
</dbReference>
<dbReference type="SUPFAM" id="SSF54826">
    <property type="entry name" value="Enolase N-terminal domain-like"/>
    <property type="match status" value="1"/>
</dbReference>
<evidence type="ECO:0000313" key="9">
    <source>
        <dbReference type="EMBL" id="MBK0402802.1"/>
    </source>
</evidence>
<evidence type="ECO:0000256" key="2">
    <source>
        <dbReference type="ARBA" id="ARBA00005211"/>
    </source>
</evidence>
<gene>
    <name evidence="9" type="ORF">I5M27_07375</name>
</gene>
<evidence type="ECO:0000256" key="5">
    <source>
        <dbReference type="ARBA" id="ARBA00022797"/>
    </source>
</evidence>
<comment type="caution">
    <text evidence="9">The sequence shown here is derived from an EMBL/GenBank/DDBJ whole genome shotgun (WGS) entry which is preliminary data.</text>
</comment>
<dbReference type="InterPro" id="IPR018110">
    <property type="entry name" value="Mandel_Rmase/mucon_lact_enz_CS"/>
</dbReference>
<comment type="cofactor">
    <cofactor evidence="1">
        <name>Mn(2+)</name>
        <dbReference type="ChEBI" id="CHEBI:29035"/>
    </cofactor>
</comment>
<dbReference type="SUPFAM" id="SSF51604">
    <property type="entry name" value="Enolase C-terminal domain-like"/>
    <property type="match status" value="1"/>
</dbReference>
<name>A0ABS1C0V9_9BACT</name>
<sequence>MKDILIEKIETLIIDLPTIRPHHLSMAVMRNQAMVIVRLFCSDGIEGLGEATTIGGLSYGDESPEGMKLTIDTYIAPLLTGKPAWSTNAIMALLNYNIQGNNFAKAAIETALLDAQGKRLGVSIADLLGGAVTQTLPVLWTLASGDTDKDIQEAHELMAKGRHQTFKLKVGRRDPNMDIAHVIAIKRGVGEAVKVTVDVNQAWSESVAKLGIQKLQNAGVDLIEQPIVKTNFEGLARLSSYFRVPIMADEAVATVSDAFKLAKIGGGSVFALKTSKAGGLSNILKQAAIAQGAGISLYGGTMLEGTIGTLASAHAFSTIPNLDWGTELFGPLLLTDDIVKKRITYANGVMEIPQEPGLGIELDLNQVEKYKRK</sequence>
<feature type="domain" description="Mandelate racemase/muconate lactonizing enzyme C-terminal" evidence="8">
    <location>
        <begin position="147"/>
        <end position="245"/>
    </location>
</feature>
<comment type="similarity">
    <text evidence="3">Belongs to the mandelate racemase/muconate lactonizing enzyme family.</text>
</comment>
<evidence type="ECO:0000256" key="6">
    <source>
        <dbReference type="ARBA" id="ARBA00023211"/>
    </source>
</evidence>
<dbReference type="RefSeq" id="WP_200505561.1">
    <property type="nucleotide sequence ID" value="NZ_JAEHFX010000003.1"/>
</dbReference>
<dbReference type="SFLD" id="SFLDS00001">
    <property type="entry name" value="Enolase"/>
    <property type="match status" value="1"/>
</dbReference>
<dbReference type="SFLD" id="SFLDG00180">
    <property type="entry name" value="muconate_cycloisomerase"/>
    <property type="match status" value="1"/>
</dbReference>
<evidence type="ECO:0000256" key="1">
    <source>
        <dbReference type="ARBA" id="ARBA00001936"/>
    </source>
</evidence>
<proteinExistence type="inferred from homology"/>
<organism evidence="9 10">
    <name type="scientific">Adhaeribacter terrigena</name>
    <dbReference type="NCBI Taxonomy" id="2793070"/>
    <lineage>
        <taxon>Bacteria</taxon>
        <taxon>Pseudomonadati</taxon>
        <taxon>Bacteroidota</taxon>
        <taxon>Cytophagia</taxon>
        <taxon>Cytophagales</taxon>
        <taxon>Hymenobacteraceae</taxon>
        <taxon>Adhaeribacter</taxon>
    </lineage>
</organism>
<dbReference type="InterPro" id="IPR013342">
    <property type="entry name" value="Mandelate_racemase_C"/>
</dbReference>
<dbReference type="Gene3D" id="3.20.20.120">
    <property type="entry name" value="Enolase-like C-terminal domain"/>
    <property type="match status" value="1"/>
</dbReference>
<dbReference type="Gene3D" id="3.30.390.10">
    <property type="entry name" value="Enolase-like, N-terminal domain"/>
    <property type="match status" value="1"/>
</dbReference>
<dbReference type="InterPro" id="IPR029017">
    <property type="entry name" value="Enolase-like_N"/>
</dbReference>
<keyword evidence="7" id="KW-0413">Isomerase</keyword>
<reference evidence="9 10" key="1">
    <citation type="submission" date="2020-12" db="EMBL/GenBank/DDBJ databases">
        <title>Bacterial novel species Adhaeribacter sp. BT258 isolated from soil.</title>
        <authorList>
            <person name="Jung H.-Y."/>
        </authorList>
    </citation>
    <scope>NUCLEOTIDE SEQUENCE [LARGE SCALE GENOMIC DNA]</scope>
    <source>
        <strain evidence="9 10">BT258</strain>
    </source>
</reference>
<dbReference type="InterPro" id="IPR013370">
    <property type="entry name" value="Chloromuconate_cycloisomerase"/>
</dbReference>
<protein>
    <submittedName>
        <fullName evidence="9">Muconate cycloisomerase</fullName>
    </submittedName>
</protein>
<accession>A0ABS1C0V9</accession>
<dbReference type="Pfam" id="PF13378">
    <property type="entry name" value="MR_MLE_C"/>
    <property type="match status" value="1"/>
</dbReference>
<keyword evidence="4" id="KW-0479">Metal-binding</keyword>
<keyword evidence="10" id="KW-1185">Reference proteome</keyword>
<dbReference type="CDD" id="cd03318">
    <property type="entry name" value="MLE"/>
    <property type="match status" value="1"/>
</dbReference>
<dbReference type="InterPro" id="IPR013341">
    <property type="entry name" value="Mandelate_racemase_N_dom"/>
</dbReference>
<dbReference type="SFLD" id="SFLDG01258">
    <property type="entry name" value="(chloro)muconate_cycloisomeras"/>
    <property type="match status" value="1"/>
</dbReference>